<name>A0AAV6V060_9ARAC</name>
<keyword evidence="2" id="KW-1185">Reference proteome</keyword>
<evidence type="ECO:0000313" key="1">
    <source>
        <dbReference type="EMBL" id="KAG8189458.1"/>
    </source>
</evidence>
<dbReference type="AlphaFoldDB" id="A0AAV6V060"/>
<organism evidence="1 2">
    <name type="scientific">Oedothorax gibbosus</name>
    <dbReference type="NCBI Taxonomy" id="931172"/>
    <lineage>
        <taxon>Eukaryota</taxon>
        <taxon>Metazoa</taxon>
        <taxon>Ecdysozoa</taxon>
        <taxon>Arthropoda</taxon>
        <taxon>Chelicerata</taxon>
        <taxon>Arachnida</taxon>
        <taxon>Araneae</taxon>
        <taxon>Araneomorphae</taxon>
        <taxon>Entelegynae</taxon>
        <taxon>Araneoidea</taxon>
        <taxon>Linyphiidae</taxon>
        <taxon>Erigoninae</taxon>
        <taxon>Oedothorax</taxon>
    </lineage>
</organism>
<gene>
    <name evidence="1" type="ORF">JTE90_012528</name>
</gene>
<dbReference type="Gene3D" id="3.40.50.2300">
    <property type="match status" value="1"/>
</dbReference>
<reference evidence="1 2" key="1">
    <citation type="journal article" date="2022" name="Nat. Ecol. Evol.">
        <title>A masculinizing supergene underlies an exaggerated male reproductive morph in a spider.</title>
        <authorList>
            <person name="Hendrickx F."/>
            <person name="De Corte Z."/>
            <person name="Sonet G."/>
            <person name="Van Belleghem S.M."/>
            <person name="Kostlbacher S."/>
            <person name="Vangestel C."/>
        </authorList>
    </citation>
    <scope>NUCLEOTIDE SEQUENCE [LARGE SCALE GENOMIC DNA]</scope>
    <source>
        <strain evidence="1">W744_W776</strain>
    </source>
</reference>
<sequence>MGSALPIKFKYVSTRDVFSRSPFFVPVIVMCAASDAIRNVMLAADDLGMIDSGEYAFFNVEIYTRTSQKFSLVLSLDD</sequence>
<evidence type="ECO:0000313" key="2">
    <source>
        <dbReference type="Proteomes" id="UP000827092"/>
    </source>
</evidence>
<dbReference type="SUPFAM" id="SSF53822">
    <property type="entry name" value="Periplasmic binding protein-like I"/>
    <property type="match status" value="1"/>
</dbReference>
<protein>
    <submittedName>
        <fullName evidence="1">Uncharacterized protein</fullName>
    </submittedName>
</protein>
<comment type="caution">
    <text evidence="1">The sequence shown here is derived from an EMBL/GenBank/DDBJ whole genome shotgun (WGS) entry which is preliminary data.</text>
</comment>
<dbReference type="InterPro" id="IPR028082">
    <property type="entry name" value="Peripla_BP_I"/>
</dbReference>
<dbReference type="EMBL" id="JAFNEN010000215">
    <property type="protein sequence ID" value="KAG8189458.1"/>
    <property type="molecule type" value="Genomic_DNA"/>
</dbReference>
<proteinExistence type="predicted"/>
<dbReference type="Proteomes" id="UP000827092">
    <property type="component" value="Unassembled WGS sequence"/>
</dbReference>
<accession>A0AAV6V060</accession>